<dbReference type="Proteomes" id="UP000636800">
    <property type="component" value="Chromosome 1"/>
</dbReference>
<comment type="caution">
    <text evidence="1">The sequence shown here is derived from an EMBL/GenBank/DDBJ whole genome shotgun (WGS) entry which is preliminary data.</text>
</comment>
<evidence type="ECO:0000313" key="2">
    <source>
        <dbReference type="Proteomes" id="UP000636800"/>
    </source>
</evidence>
<evidence type="ECO:0000313" key="1">
    <source>
        <dbReference type="EMBL" id="KAG0496074.1"/>
    </source>
</evidence>
<organism evidence="1 2">
    <name type="scientific">Vanilla planifolia</name>
    <name type="common">Vanilla</name>
    <dbReference type="NCBI Taxonomy" id="51239"/>
    <lineage>
        <taxon>Eukaryota</taxon>
        <taxon>Viridiplantae</taxon>
        <taxon>Streptophyta</taxon>
        <taxon>Embryophyta</taxon>
        <taxon>Tracheophyta</taxon>
        <taxon>Spermatophyta</taxon>
        <taxon>Magnoliopsida</taxon>
        <taxon>Liliopsida</taxon>
        <taxon>Asparagales</taxon>
        <taxon>Orchidaceae</taxon>
        <taxon>Vanilloideae</taxon>
        <taxon>Vanilleae</taxon>
        <taxon>Vanilla</taxon>
    </lineage>
</organism>
<sequence>MDELKFGGRWKDAAPRIITSRAYLCQIYQNYEENQLTFESIYTIVYHKPGPVCNFSLLGTRVSVYPIEFIRNDYTNLLEEKMVVFWRQARIINWTMTFLDAAKVAEITT</sequence>
<dbReference type="OrthoDB" id="1074925at2759"/>
<reference evidence="1 2" key="1">
    <citation type="journal article" date="2020" name="Nat. Food">
        <title>A phased Vanilla planifolia genome enables genetic improvement of flavour and production.</title>
        <authorList>
            <person name="Hasing T."/>
            <person name="Tang H."/>
            <person name="Brym M."/>
            <person name="Khazi F."/>
            <person name="Huang T."/>
            <person name="Chambers A.H."/>
        </authorList>
    </citation>
    <scope>NUCLEOTIDE SEQUENCE [LARGE SCALE GENOMIC DNA]</scope>
    <source>
        <tissue evidence="1">Leaf</tissue>
    </source>
</reference>
<keyword evidence="2" id="KW-1185">Reference proteome</keyword>
<accession>A0A835VCX7</accession>
<dbReference type="AlphaFoldDB" id="A0A835VCX7"/>
<name>A0A835VCX7_VANPL</name>
<proteinExistence type="predicted"/>
<protein>
    <submittedName>
        <fullName evidence="1">Uncharacterized protein</fullName>
    </submittedName>
</protein>
<dbReference type="EMBL" id="JADCNL010000001">
    <property type="protein sequence ID" value="KAG0496074.1"/>
    <property type="molecule type" value="Genomic_DNA"/>
</dbReference>
<gene>
    <name evidence="1" type="ORF">HPP92_000765</name>
</gene>